<evidence type="ECO:0000313" key="2">
    <source>
        <dbReference type="Proteomes" id="UP000032748"/>
    </source>
</evidence>
<proteinExistence type="predicted"/>
<dbReference type="EMBL" id="CP011110">
    <property type="protein sequence ID" value="AKA26514.1"/>
    <property type="molecule type" value="Genomic_DNA"/>
</dbReference>
<gene>
    <name evidence="1" type="ORF">PCL1606_50660</name>
</gene>
<dbReference type="Proteomes" id="UP000032748">
    <property type="component" value="Chromosome"/>
</dbReference>
<sequence length="57" mass="5994">MVIHTRSPYVGASRRNTMAVLRLELTAGFTRRGSSEVHTKGVLGDATCVAGFGGLTS</sequence>
<organism evidence="1 2">
    <name type="scientific">Pseudomonas chlororaphis</name>
    <dbReference type="NCBI Taxonomy" id="587753"/>
    <lineage>
        <taxon>Bacteria</taxon>
        <taxon>Pseudomonadati</taxon>
        <taxon>Pseudomonadota</taxon>
        <taxon>Gammaproteobacteria</taxon>
        <taxon>Pseudomonadales</taxon>
        <taxon>Pseudomonadaceae</taxon>
        <taxon>Pseudomonas</taxon>
    </lineage>
</organism>
<protein>
    <submittedName>
        <fullName evidence="1">Uncharacterized protein</fullName>
    </submittedName>
</protein>
<dbReference type="AlphaFoldDB" id="A0A0D5Y665"/>
<name>A0A0D5Y665_9PSED</name>
<dbReference type="KEGG" id="pcz:PCL1606_50660"/>
<accession>A0A0D5Y665</accession>
<reference evidence="1 2" key="1">
    <citation type="journal article" date="2015" name="Mol. Plant Microbe Interact.">
        <title>Comparative Genomic Analysis of Pseudomonas chlororaphis PCL1606 Reveals New Insight into Antifungal Compounds Involved in Biocontrol.</title>
        <authorList>
            <person name="Calderon C.E."/>
            <person name="Ramos C."/>
            <person name="de Vicente A."/>
            <person name="Cazorla F.M."/>
        </authorList>
    </citation>
    <scope>NUCLEOTIDE SEQUENCE [LARGE SCALE GENOMIC DNA]</scope>
    <source>
        <strain evidence="1 2">PCL1606</strain>
    </source>
</reference>
<evidence type="ECO:0000313" key="1">
    <source>
        <dbReference type="EMBL" id="AKA26514.1"/>
    </source>
</evidence>